<protein>
    <submittedName>
        <fullName evidence="2">Uncharacterized protein</fullName>
    </submittedName>
</protein>
<reference evidence="2" key="1">
    <citation type="journal article" date="2021" name="Nat. Commun.">
        <title>Genetic determinants of endophytism in the Arabidopsis root mycobiome.</title>
        <authorList>
            <person name="Mesny F."/>
            <person name="Miyauchi S."/>
            <person name="Thiergart T."/>
            <person name="Pickel B."/>
            <person name="Atanasova L."/>
            <person name="Karlsson M."/>
            <person name="Huettel B."/>
            <person name="Barry K.W."/>
            <person name="Haridas S."/>
            <person name="Chen C."/>
            <person name="Bauer D."/>
            <person name="Andreopoulos W."/>
            <person name="Pangilinan J."/>
            <person name="LaButti K."/>
            <person name="Riley R."/>
            <person name="Lipzen A."/>
            <person name="Clum A."/>
            <person name="Drula E."/>
            <person name="Henrissat B."/>
            <person name="Kohler A."/>
            <person name="Grigoriev I.V."/>
            <person name="Martin F.M."/>
            <person name="Hacquard S."/>
        </authorList>
    </citation>
    <scope>NUCLEOTIDE SEQUENCE</scope>
    <source>
        <strain evidence="2">MPI-CAGE-AT-0147</strain>
    </source>
</reference>
<dbReference type="AlphaFoldDB" id="A0A9P9D4U4"/>
<keyword evidence="1" id="KW-0472">Membrane</keyword>
<keyword evidence="1" id="KW-0812">Transmembrane</keyword>
<gene>
    <name evidence="2" type="ORF">EDB81DRAFT_670601</name>
</gene>
<dbReference type="Proteomes" id="UP000738349">
    <property type="component" value="Unassembled WGS sequence"/>
</dbReference>
<dbReference type="EMBL" id="JAGMUV010000037">
    <property type="protein sequence ID" value="KAH7112716.1"/>
    <property type="molecule type" value="Genomic_DNA"/>
</dbReference>
<keyword evidence="1" id="KW-1133">Transmembrane helix</keyword>
<dbReference type="OrthoDB" id="3540210at2759"/>
<feature type="transmembrane region" description="Helical" evidence="1">
    <location>
        <begin position="33"/>
        <end position="57"/>
    </location>
</feature>
<comment type="caution">
    <text evidence="2">The sequence shown here is derived from an EMBL/GenBank/DDBJ whole genome shotgun (WGS) entry which is preliminary data.</text>
</comment>
<feature type="transmembrane region" description="Helical" evidence="1">
    <location>
        <begin position="108"/>
        <end position="131"/>
    </location>
</feature>
<evidence type="ECO:0000313" key="3">
    <source>
        <dbReference type="Proteomes" id="UP000738349"/>
    </source>
</evidence>
<evidence type="ECO:0000256" key="1">
    <source>
        <dbReference type="SAM" id="Phobius"/>
    </source>
</evidence>
<evidence type="ECO:0000313" key="2">
    <source>
        <dbReference type="EMBL" id="KAH7112716.1"/>
    </source>
</evidence>
<accession>A0A9P9D4U4</accession>
<keyword evidence="3" id="KW-1185">Reference proteome</keyword>
<organism evidence="2 3">
    <name type="scientific">Dactylonectria macrodidyma</name>
    <dbReference type="NCBI Taxonomy" id="307937"/>
    <lineage>
        <taxon>Eukaryota</taxon>
        <taxon>Fungi</taxon>
        <taxon>Dikarya</taxon>
        <taxon>Ascomycota</taxon>
        <taxon>Pezizomycotina</taxon>
        <taxon>Sordariomycetes</taxon>
        <taxon>Hypocreomycetidae</taxon>
        <taxon>Hypocreales</taxon>
        <taxon>Nectriaceae</taxon>
        <taxon>Dactylonectria</taxon>
    </lineage>
</organism>
<sequence length="644" mass="71915">MTDLVTYIGLWRDYSNEGVYQSTLTLPTNWGNYLTSATALLVSLAISCVWTIIAYALHQFRVNPNKQHDPIYHQIQIILRNSVTPGSAISDSCWVAQAWAGTSTAAGLWVWFIVVLGLLCLIISPIVGTFVSSVATMRDADVTVLSRSNTCGGWALNSTAVYADEYWNPETLRIVVNDALEARLYAKWFYAAEDPLAVPSSRFPVKSLSYTAKEAPCPFEGDERCIISINSSSPNAAMIWDTGRLNSHFELGMNAPPSDRIDIRRVLTCSPVNVSDLVDITNTSGVTHVNLTRLVGFSDELNSQALTHHRGRLTRWLTQRCRGYSFSGAVKRQPWAAPFDRDDVDIAFLYIMQNSVTYPQPVYDPMFLATGSRVWVYDDGSKGYFGDNPLNMMACYEQSQFCTPKTDKCTSLTHPAAAWAESQSMGFNTRQQTLVNRTAMLMGLAGVAEYGVGSLGPSGLLARDLAFSSIVSTSLPADQWKKEVTLWFETRLASLQAHFLRFQGRIDLSSPDRYGNYLIYEAIDEMPSGPLRDAAEHACQNQKFTTTGQYQNFRFFELMLIITISFCLIVSSTLLEPALALARRHWSTRTGRSRQLARDEDNKFWLLRLALENAGVGPWRRGGRAKNSHVPIVDRSMLMVHEGK</sequence>
<name>A0A9P9D4U4_9HYPO</name>
<proteinExistence type="predicted"/>
<feature type="transmembrane region" description="Helical" evidence="1">
    <location>
        <begin position="558"/>
        <end position="582"/>
    </location>
</feature>